<dbReference type="InterPro" id="IPR050248">
    <property type="entry name" value="Polysacc_deacetylase_ArnD"/>
</dbReference>
<dbReference type="EMBL" id="BMXA01000008">
    <property type="protein sequence ID" value="GHA19907.1"/>
    <property type="molecule type" value="Genomic_DNA"/>
</dbReference>
<accession>A0A918S4A9</accession>
<dbReference type="AlphaFoldDB" id="A0A918S4A9"/>
<feature type="chain" id="PRO_5036949689" description="NodB homology domain-containing protein" evidence="3">
    <location>
        <begin position="24"/>
        <end position="318"/>
    </location>
</feature>
<dbReference type="GO" id="GO:0005975">
    <property type="term" value="P:carbohydrate metabolic process"/>
    <property type="evidence" value="ECO:0007669"/>
    <property type="project" value="InterPro"/>
</dbReference>
<evidence type="ECO:0000313" key="5">
    <source>
        <dbReference type="EMBL" id="GHA19907.1"/>
    </source>
</evidence>
<keyword evidence="2" id="KW-0378">Hydrolase</keyword>
<sequence>MRFIQKCCLLVLCLCVADGGVQAKQIALSFDDAPRDAGPLFSGSERTAQLIQSLRQAGAPPTVFFVKTSGMNTEQGRARIEQYAHAGHLIANHTHSHWRLNRTDTETYLIDIDQAESLLQGVPNRRPWFRFPYLDEGRPIAQRDEVRQALQERGLQNGYVTVDNFDWYLAHRWKRAVEEGRWVNHQALKTVYLEMLVSAVVFYDALAVATIGRSPAHVLLLHENDLAALYVDELIEQLRERGWEIISPDKAYADSLATQQPATLFSGQGRIAALASDQGVPHTDLRHYSSQEVALDKMLHERCVFAEPKPDFTVLNPQ</sequence>
<dbReference type="GO" id="GO:0016020">
    <property type="term" value="C:membrane"/>
    <property type="evidence" value="ECO:0007669"/>
    <property type="project" value="TreeGrafter"/>
</dbReference>
<reference evidence="5" key="1">
    <citation type="journal article" date="2014" name="Int. J. Syst. Evol. Microbiol.">
        <title>Complete genome sequence of Corynebacterium casei LMG S-19264T (=DSM 44701T), isolated from a smear-ripened cheese.</title>
        <authorList>
            <consortium name="US DOE Joint Genome Institute (JGI-PGF)"/>
            <person name="Walter F."/>
            <person name="Albersmeier A."/>
            <person name="Kalinowski J."/>
            <person name="Ruckert C."/>
        </authorList>
    </citation>
    <scope>NUCLEOTIDE SEQUENCE</scope>
    <source>
        <strain evidence="5">KCTC 12711</strain>
    </source>
</reference>
<keyword evidence="3" id="KW-0732">Signal</keyword>
<comment type="caution">
    <text evidence="5">The sequence shown here is derived from an EMBL/GenBank/DDBJ whole genome shotgun (WGS) entry which is preliminary data.</text>
</comment>
<evidence type="ECO:0000259" key="4">
    <source>
        <dbReference type="PROSITE" id="PS51677"/>
    </source>
</evidence>
<protein>
    <recommendedName>
        <fullName evidence="4">NodB homology domain-containing protein</fullName>
    </recommendedName>
</protein>
<dbReference type="Pfam" id="PF01522">
    <property type="entry name" value="Polysacc_deac_1"/>
    <property type="match status" value="1"/>
</dbReference>
<dbReference type="PANTHER" id="PTHR10587">
    <property type="entry name" value="GLYCOSYL TRANSFERASE-RELATED"/>
    <property type="match status" value="1"/>
</dbReference>
<dbReference type="Proteomes" id="UP000614811">
    <property type="component" value="Unassembled WGS sequence"/>
</dbReference>
<keyword evidence="1" id="KW-0479">Metal-binding</keyword>
<dbReference type="PANTHER" id="PTHR10587:SF133">
    <property type="entry name" value="CHITIN DEACETYLASE 1-RELATED"/>
    <property type="match status" value="1"/>
</dbReference>
<name>A0A918S4A9_9GAMM</name>
<organism evidence="5 6">
    <name type="scientific">Arenicella chitinivorans</name>
    <dbReference type="NCBI Taxonomy" id="1329800"/>
    <lineage>
        <taxon>Bacteria</taxon>
        <taxon>Pseudomonadati</taxon>
        <taxon>Pseudomonadota</taxon>
        <taxon>Gammaproteobacteria</taxon>
        <taxon>Arenicellales</taxon>
        <taxon>Arenicellaceae</taxon>
        <taxon>Arenicella</taxon>
    </lineage>
</organism>
<keyword evidence="6" id="KW-1185">Reference proteome</keyword>
<evidence type="ECO:0000256" key="2">
    <source>
        <dbReference type="ARBA" id="ARBA00022801"/>
    </source>
</evidence>
<dbReference type="SUPFAM" id="SSF88713">
    <property type="entry name" value="Glycoside hydrolase/deacetylase"/>
    <property type="match status" value="1"/>
</dbReference>
<dbReference type="GO" id="GO:0046872">
    <property type="term" value="F:metal ion binding"/>
    <property type="evidence" value="ECO:0007669"/>
    <property type="project" value="UniProtKB-KW"/>
</dbReference>
<reference evidence="5" key="2">
    <citation type="submission" date="2020-09" db="EMBL/GenBank/DDBJ databases">
        <authorList>
            <person name="Sun Q."/>
            <person name="Kim S."/>
        </authorList>
    </citation>
    <scope>NUCLEOTIDE SEQUENCE</scope>
    <source>
        <strain evidence="5">KCTC 12711</strain>
    </source>
</reference>
<dbReference type="RefSeq" id="WP_189402727.1">
    <property type="nucleotide sequence ID" value="NZ_BMXA01000008.1"/>
</dbReference>
<dbReference type="PROSITE" id="PS51677">
    <property type="entry name" value="NODB"/>
    <property type="match status" value="1"/>
</dbReference>
<evidence type="ECO:0000256" key="1">
    <source>
        <dbReference type="ARBA" id="ARBA00022723"/>
    </source>
</evidence>
<feature type="signal peptide" evidence="3">
    <location>
        <begin position="1"/>
        <end position="23"/>
    </location>
</feature>
<dbReference type="GO" id="GO:0016810">
    <property type="term" value="F:hydrolase activity, acting on carbon-nitrogen (but not peptide) bonds"/>
    <property type="evidence" value="ECO:0007669"/>
    <property type="project" value="InterPro"/>
</dbReference>
<feature type="domain" description="NodB homology" evidence="4">
    <location>
        <begin position="24"/>
        <end position="246"/>
    </location>
</feature>
<proteinExistence type="predicted"/>
<gene>
    <name evidence="5" type="ORF">GCM10008090_32100</name>
</gene>
<dbReference type="Gene3D" id="3.20.20.370">
    <property type="entry name" value="Glycoside hydrolase/deacetylase"/>
    <property type="match status" value="1"/>
</dbReference>
<evidence type="ECO:0000313" key="6">
    <source>
        <dbReference type="Proteomes" id="UP000614811"/>
    </source>
</evidence>
<evidence type="ECO:0000256" key="3">
    <source>
        <dbReference type="SAM" id="SignalP"/>
    </source>
</evidence>
<dbReference type="InterPro" id="IPR002509">
    <property type="entry name" value="NODB_dom"/>
</dbReference>
<dbReference type="InterPro" id="IPR011330">
    <property type="entry name" value="Glyco_hydro/deAcase_b/a-brl"/>
</dbReference>